<dbReference type="Proteomes" id="UP001236507">
    <property type="component" value="Unassembled WGS sequence"/>
</dbReference>
<protein>
    <recommendedName>
        <fullName evidence="3">UDP-N-acetyl glucosamine 2-epimerase</fullName>
    </recommendedName>
</protein>
<evidence type="ECO:0000313" key="2">
    <source>
        <dbReference type="Proteomes" id="UP001236507"/>
    </source>
</evidence>
<dbReference type="InterPro" id="IPR043148">
    <property type="entry name" value="TagF_C"/>
</dbReference>
<accession>A0ABT6YDA2</accession>
<keyword evidence="2" id="KW-1185">Reference proteome</keyword>
<name>A0ABT6YDA2_9BACT</name>
<evidence type="ECO:0008006" key="3">
    <source>
        <dbReference type="Google" id="ProtNLM"/>
    </source>
</evidence>
<dbReference type="SUPFAM" id="SSF53756">
    <property type="entry name" value="UDP-Glycosyltransferase/glycogen phosphorylase"/>
    <property type="match status" value="1"/>
</dbReference>
<comment type="caution">
    <text evidence="1">The sequence shown here is derived from an EMBL/GenBank/DDBJ whole genome shotgun (WGS) entry which is preliminary data.</text>
</comment>
<gene>
    <name evidence="1" type="ORF">QM524_17940</name>
</gene>
<dbReference type="RefSeq" id="WP_283345607.1">
    <property type="nucleotide sequence ID" value="NZ_JASHIF010000017.1"/>
</dbReference>
<sequence length="351" mass="40130">MHIPKKILFITGSINQTSQMHQIAQQLPEYDCWFSQIFADSPLVNWVIENTTWADRTVLAGQFRRNSETYCAEHGLQMDYKAQKNRYDLVVYCSDLIIPDRMLQTKTLWVQEGMIDECTTISKWVKKLHLPPYLAIGTSLNGTSNICDVYCAASEGYKGYFSDMGTQAHKIMVTGMPNFDNCEKFVDNTLDMKNYVLVTTSDIRECYRPDDRVGFIKRCVEIANGRPLVFKLHPNEIFERAIAEIKENTPEGTFIYTNGNVNHMIANCDELITQYSTLVYVGIALGKKVHSYFDVEDLKRLAPIQNGGTSAQNIARVCRDFLEFNGKKEDFAKQYQYHATPIIKPSLCEIA</sequence>
<dbReference type="EMBL" id="JASHIF010000017">
    <property type="protein sequence ID" value="MDI9861103.1"/>
    <property type="molecule type" value="Genomic_DNA"/>
</dbReference>
<evidence type="ECO:0000313" key="1">
    <source>
        <dbReference type="EMBL" id="MDI9861103.1"/>
    </source>
</evidence>
<dbReference type="Gene3D" id="3.40.50.12580">
    <property type="match status" value="1"/>
</dbReference>
<reference evidence="1 2" key="1">
    <citation type="submission" date="2023-05" db="EMBL/GenBank/DDBJ databases">
        <title>Novel species of genus Flectobacillus isolated from stream in China.</title>
        <authorList>
            <person name="Lu H."/>
        </authorList>
    </citation>
    <scope>NUCLEOTIDE SEQUENCE [LARGE SCALE GENOMIC DNA]</scope>
    <source>
        <strain evidence="1 2">KCTC 42575</strain>
    </source>
</reference>
<proteinExistence type="predicted"/>
<organism evidence="1 2">
    <name type="scientific">Flectobacillus roseus</name>
    <dbReference type="NCBI Taxonomy" id="502259"/>
    <lineage>
        <taxon>Bacteria</taxon>
        <taxon>Pseudomonadati</taxon>
        <taxon>Bacteroidota</taxon>
        <taxon>Cytophagia</taxon>
        <taxon>Cytophagales</taxon>
        <taxon>Flectobacillaceae</taxon>
        <taxon>Flectobacillus</taxon>
    </lineage>
</organism>